<dbReference type="GO" id="GO:0005136">
    <property type="term" value="F:interleukin-4 receptor binding"/>
    <property type="evidence" value="ECO:0007669"/>
    <property type="project" value="InterPro"/>
</dbReference>
<evidence type="ECO:0000256" key="4">
    <source>
        <dbReference type="ARBA" id="ARBA00031287"/>
    </source>
</evidence>
<dbReference type="Pfam" id="PF00727">
    <property type="entry name" value="IL4"/>
    <property type="match status" value="1"/>
</dbReference>
<evidence type="ECO:0000256" key="5">
    <source>
        <dbReference type="SAM" id="SignalP"/>
    </source>
</evidence>
<name>A0A093ICZ5_DRYPU</name>
<dbReference type="GO" id="GO:0005576">
    <property type="term" value="C:extracellular region"/>
    <property type="evidence" value="ECO:0007669"/>
    <property type="project" value="InterPro"/>
</dbReference>
<keyword evidence="2" id="KW-0075">B-cell activation</keyword>
<dbReference type="InterPro" id="IPR001325">
    <property type="entry name" value="IL-4/IL-13"/>
</dbReference>
<dbReference type="Gene3D" id="1.20.1250.10">
    <property type="match status" value="1"/>
</dbReference>
<protein>
    <recommendedName>
        <fullName evidence="1">Interleukin-4</fullName>
    </recommendedName>
    <alternativeName>
        <fullName evidence="4">B-cell stimulatory factor 1</fullName>
    </alternativeName>
    <alternativeName>
        <fullName evidence="3">Lymphocyte stimulatory factor 1</fullName>
    </alternativeName>
</protein>
<dbReference type="EMBL" id="KL215442">
    <property type="protein sequence ID" value="KFV64626.1"/>
    <property type="molecule type" value="Genomic_DNA"/>
</dbReference>
<evidence type="ECO:0000313" key="7">
    <source>
        <dbReference type="Proteomes" id="UP000053875"/>
    </source>
</evidence>
<dbReference type="GO" id="GO:0008083">
    <property type="term" value="F:growth factor activity"/>
    <property type="evidence" value="ECO:0007669"/>
    <property type="project" value="InterPro"/>
</dbReference>
<feature type="non-terminal residue" evidence="6">
    <location>
        <position position="137"/>
    </location>
</feature>
<evidence type="ECO:0000256" key="1">
    <source>
        <dbReference type="ARBA" id="ARBA00019467"/>
    </source>
</evidence>
<accession>A0A093ICZ5</accession>
<keyword evidence="7" id="KW-1185">Reference proteome</keyword>
<reference evidence="6 7" key="1">
    <citation type="submission" date="2014-04" db="EMBL/GenBank/DDBJ databases">
        <title>Genome evolution of avian class.</title>
        <authorList>
            <person name="Zhang G."/>
            <person name="Li C."/>
        </authorList>
    </citation>
    <scope>NUCLEOTIDE SEQUENCE [LARGE SCALE GENOMIC DNA]</scope>
    <source>
        <strain evidence="6">BGI_N307</strain>
    </source>
</reference>
<dbReference type="GO" id="GO:0042113">
    <property type="term" value="P:B cell activation"/>
    <property type="evidence" value="ECO:0007669"/>
    <property type="project" value="UniProtKB-KW"/>
</dbReference>
<dbReference type="STRING" id="118200.A0A093ICZ5"/>
<keyword evidence="5" id="KW-0732">Signal</keyword>
<evidence type="ECO:0000256" key="3">
    <source>
        <dbReference type="ARBA" id="ARBA00030247"/>
    </source>
</evidence>
<dbReference type="AlphaFoldDB" id="A0A093ICZ5"/>
<evidence type="ECO:0000313" key="6">
    <source>
        <dbReference type="EMBL" id="KFV64626.1"/>
    </source>
</evidence>
<dbReference type="InterPro" id="IPR002354">
    <property type="entry name" value="IL-4"/>
</dbReference>
<gene>
    <name evidence="6" type="ORF">N307_02795</name>
</gene>
<feature type="chain" id="PRO_5001884984" description="Interleukin-4" evidence="5">
    <location>
        <begin position="21"/>
        <end position="137"/>
    </location>
</feature>
<dbReference type="Proteomes" id="UP000053875">
    <property type="component" value="Unassembled WGS sequence"/>
</dbReference>
<dbReference type="SMART" id="SM00190">
    <property type="entry name" value="IL4_13"/>
    <property type="match status" value="1"/>
</dbReference>
<dbReference type="SUPFAM" id="SSF47266">
    <property type="entry name" value="4-helical cytokines"/>
    <property type="match status" value="1"/>
</dbReference>
<dbReference type="PANTHER" id="PTHR47401:SF1">
    <property type="entry name" value="INTERLEUKIN-4"/>
    <property type="match status" value="1"/>
</dbReference>
<dbReference type="GO" id="GO:0006955">
    <property type="term" value="P:immune response"/>
    <property type="evidence" value="ECO:0007669"/>
    <property type="project" value="InterPro"/>
</dbReference>
<proteinExistence type="predicted"/>
<dbReference type="InterPro" id="IPR009079">
    <property type="entry name" value="4_helix_cytokine-like_core"/>
</dbReference>
<dbReference type="PANTHER" id="PTHR47401">
    <property type="entry name" value="INTERLEUKIN-4"/>
    <property type="match status" value="1"/>
</dbReference>
<evidence type="ECO:0000256" key="2">
    <source>
        <dbReference type="ARBA" id="ARBA00022936"/>
    </source>
</evidence>
<sequence>MVPSLKAAFALLSLLQLASSSPLAAPPPKQKLFEIIRHIHLYLSGAQMPCSDTRVAQVVFTDHKLSEQVLLCQAVKALSRVSRCKKDYEPIISNLQSLQGKETCSLSHDNEIYLRHFLPALGNFTQGLFRRLGTPAA</sequence>
<organism evidence="6 7">
    <name type="scientific">Dryobates pubescens</name>
    <name type="common">Downy woodpecker</name>
    <name type="synonym">Picoides pubescens</name>
    <dbReference type="NCBI Taxonomy" id="118200"/>
    <lineage>
        <taxon>Eukaryota</taxon>
        <taxon>Metazoa</taxon>
        <taxon>Chordata</taxon>
        <taxon>Craniata</taxon>
        <taxon>Vertebrata</taxon>
        <taxon>Euteleostomi</taxon>
        <taxon>Archelosauria</taxon>
        <taxon>Archosauria</taxon>
        <taxon>Dinosauria</taxon>
        <taxon>Saurischia</taxon>
        <taxon>Theropoda</taxon>
        <taxon>Coelurosauria</taxon>
        <taxon>Aves</taxon>
        <taxon>Neognathae</taxon>
        <taxon>Neoaves</taxon>
        <taxon>Telluraves</taxon>
        <taxon>Coraciimorphae</taxon>
        <taxon>Piciformes</taxon>
        <taxon>Picidae</taxon>
        <taxon>Dryobates</taxon>
    </lineage>
</organism>
<feature type="signal peptide" evidence="5">
    <location>
        <begin position="1"/>
        <end position="20"/>
    </location>
</feature>